<dbReference type="RefSeq" id="WP_317695696.1">
    <property type="nucleotide sequence ID" value="NZ_AP026801.1"/>
</dbReference>
<dbReference type="EC" id="6.3.3.2" evidence="5"/>
<keyword evidence="2 4" id="KW-0547">Nucleotide-binding</keyword>
<dbReference type="InterPro" id="IPR002698">
    <property type="entry name" value="FTHF_cligase"/>
</dbReference>
<dbReference type="Proteomes" id="UP001321804">
    <property type="component" value="Chromosome"/>
</dbReference>
<evidence type="ECO:0000256" key="2">
    <source>
        <dbReference type="ARBA" id="ARBA00022741"/>
    </source>
</evidence>
<keyword evidence="5" id="KW-0460">Magnesium</keyword>
<dbReference type="InterPro" id="IPR024185">
    <property type="entry name" value="FTHF_cligase-like_sf"/>
</dbReference>
<dbReference type="GO" id="GO:0009396">
    <property type="term" value="P:folic acid-containing compound biosynthetic process"/>
    <property type="evidence" value="ECO:0007669"/>
    <property type="project" value="TreeGrafter"/>
</dbReference>
<comment type="catalytic activity">
    <reaction evidence="5">
        <text>(6S)-5-formyl-5,6,7,8-tetrahydrofolate + ATP = (6R)-5,10-methenyltetrahydrofolate + ADP + phosphate</text>
        <dbReference type="Rhea" id="RHEA:10488"/>
        <dbReference type="ChEBI" id="CHEBI:30616"/>
        <dbReference type="ChEBI" id="CHEBI:43474"/>
        <dbReference type="ChEBI" id="CHEBI:57455"/>
        <dbReference type="ChEBI" id="CHEBI:57457"/>
        <dbReference type="ChEBI" id="CHEBI:456216"/>
        <dbReference type="EC" id="6.3.3.2"/>
    </reaction>
</comment>
<evidence type="ECO:0000256" key="5">
    <source>
        <dbReference type="RuleBase" id="RU361279"/>
    </source>
</evidence>
<dbReference type="GO" id="GO:0035999">
    <property type="term" value="P:tetrahydrofolate interconversion"/>
    <property type="evidence" value="ECO:0007669"/>
    <property type="project" value="TreeGrafter"/>
</dbReference>
<feature type="binding site" evidence="4">
    <location>
        <begin position="131"/>
        <end position="139"/>
    </location>
    <ligand>
        <name>ATP</name>
        <dbReference type="ChEBI" id="CHEBI:30616"/>
    </ligand>
</feature>
<keyword evidence="3 4" id="KW-0067">ATP-binding</keyword>
<dbReference type="GO" id="GO:0030272">
    <property type="term" value="F:5-formyltetrahydrofolate cyclo-ligase activity"/>
    <property type="evidence" value="ECO:0007669"/>
    <property type="project" value="UniProtKB-EC"/>
</dbReference>
<feature type="binding site" evidence="4">
    <location>
        <position position="55"/>
    </location>
    <ligand>
        <name>substrate</name>
    </ligand>
</feature>
<organism evidence="6 7">
    <name type="scientific">Xylocopilactobacillus apis</name>
    <dbReference type="NCBI Taxonomy" id="2932183"/>
    <lineage>
        <taxon>Bacteria</taxon>
        <taxon>Bacillati</taxon>
        <taxon>Bacillota</taxon>
        <taxon>Bacilli</taxon>
        <taxon>Lactobacillales</taxon>
        <taxon>Lactobacillaceae</taxon>
        <taxon>Xylocopilactobacillus</taxon>
    </lineage>
</organism>
<dbReference type="EMBL" id="AP026801">
    <property type="protein sequence ID" value="BDR57009.1"/>
    <property type="molecule type" value="Genomic_DNA"/>
</dbReference>
<dbReference type="PIRSF" id="PIRSF006806">
    <property type="entry name" value="FTHF_cligase"/>
    <property type="match status" value="1"/>
</dbReference>
<name>A0AAU9D043_9LACO</name>
<keyword evidence="5" id="KW-0479">Metal-binding</keyword>
<protein>
    <recommendedName>
        <fullName evidence="5">5-formyltetrahydrofolate cyclo-ligase</fullName>
        <ecNumber evidence="5">6.3.3.2</ecNumber>
    </recommendedName>
</protein>
<comment type="similarity">
    <text evidence="1 5">Belongs to the 5-formyltetrahydrofolate cyclo-ligase family.</text>
</comment>
<sequence>MESKKKIREIQIKRLAEMDPDNKTTQANIITQLLKESTIYFNAQKIALFWSTELEIPTHNFIKDASKEKEIYLPTIGKNHHLIFRRYEENQPMQIIQGISEPMPSAVEIEPSKLDLIVVPGLTFSVINKFRLGFGGGYYDRILADYPGTTVSLVLNEQIVSDPSWPIESFDIPINYLYTTKGIY</sequence>
<evidence type="ECO:0000256" key="3">
    <source>
        <dbReference type="ARBA" id="ARBA00022840"/>
    </source>
</evidence>
<dbReference type="PANTHER" id="PTHR23407">
    <property type="entry name" value="ATPASE INHIBITOR/5-FORMYLTETRAHYDROFOLATE CYCLO-LIGASE"/>
    <property type="match status" value="1"/>
</dbReference>
<dbReference type="NCBIfam" id="TIGR02727">
    <property type="entry name" value="MTHFS_bact"/>
    <property type="match status" value="1"/>
</dbReference>
<dbReference type="GO" id="GO:0046872">
    <property type="term" value="F:metal ion binding"/>
    <property type="evidence" value="ECO:0007669"/>
    <property type="project" value="UniProtKB-KW"/>
</dbReference>
<keyword evidence="7" id="KW-1185">Reference proteome</keyword>
<dbReference type="GO" id="GO:0005524">
    <property type="term" value="F:ATP binding"/>
    <property type="evidence" value="ECO:0007669"/>
    <property type="project" value="UniProtKB-KW"/>
</dbReference>
<dbReference type="AlphaFoldDB" id="A0AAU9D043"/>
<dbReference type="SUPFAM" id="SSF100950">
    <property type="entry name" value="NagB/RpiA/CoA transferase-like"/>
    <property type="match status" value="1"/>
</dbReference>
<feature type="binding site" evidence="4">
    <location>
        <begin position="4"/>
        <end position="8"/>
    </location>
    <ligand>
        <name>ATP</name>
        <dbReference type="ChEBI" id="CHEBI:30616"/>
    </ligand>
</feature>
<evidence type="ECO:0000256" key="1">
    <source>
        <dbReference type="ARBA" id="ARBA00010638"/>
    </source>
</evidence>
<evidence type="ECO:0000256" key="4">
    <source>
        <dbReference type="PIRSR" id="PIRSR006806-1"/>
    </source>
</evidence>
<dbReference type="Gene3D" id="3.40.50.10420">
    <property type="entry name" value="NagB/RpiA/CoA transferase-like"/>
    <property type="match status" value="1"/>
</dbReference>
<evidence type="ECO:0000313" key="7">
    <source>
        <dbReference type="Proteomes" id="UP001321804"/>
    </source>
</evidence>
<comment type="cofactor">
    <cofactor evidence="5">
        <name>Mg(2+)</name>
        <dbReference type="ChEBI" id="CHEBI:18420"/>
    </cofactor>
</comment>
<accession>A0AAU9D043</accession>
<proteinExistence type="inferred from homology"/>
<dbReference type="PANTHER" id="PTHR23407:SF1">
    <property type="entry name" value="5-FORMYLTETRAHYDROFOLATE CYCLO-LIGASE"/>
    <property type="match status" value="1"/>
</dbReference>
<reference evidence="6 7" key="1">
    <citation type="journal article" date="2023" name="Microbiol. Spectr.">
        <title>Symbiosis of Carpenter Bees with Uncharacterized Lactic Acid Bacteria Showing NAD Auxotrophy.</title>
        <authorList>
            <person name="Kawasaki S."/>
            <person name="Ozawa K."/>
            <person name="Mori T."/>
            <person name="Yamamoto A."/>
            <person name="Ito M."/>
            <person name="Ohkuma M."/>
            <person name="Sakamoto M."/>
            <person name="Matsutani M."/>
        </authorList>
    </citation>
    <scope>NUCLEOTIDE SEQUENCE [LARGE SCALE GENOMIC DNA]</scope>
    <source>
        <strain evidence="6 7">KimC2</strain>
    </source>
</reference>
<gene>
    <name evidence="6" type="ORF">KIMC2_15710</name>
</gene>
<evidence type="ECO:0000313" key="6">
    <source>
        <dbReference type="EMBL" id="BDR57009.1"/>
    </source>
</evidence>
<dbReference type="KEGG" id="xak:KIMC2_15710"/>
<dbReference type="Pfam" id="PF01812">
    <property type="entry name" value="5-FTHF_cyc-lig"/>
    <property type="match status" value="1"/>
</dbReference>
<dbReference type="InterPro" id="IPR037171">
    <property type="entry name" value="NagB/RpiA_transferase-like"/>
</dbReference>